<sequence>MEMIAVTLWLFVNVGLSCVLLWLLCVRPSVRTRGTFVRREYEADTPVRYVGKDKPALRISGLSLRALSCLLNSLFGENVLLPLFIRIAGLHRLRNLILPDEPTFVPAVELEGASAQTESGPDQAENLLDRREADHHGFAFKGISCFVKAYRSGVVTPGEVAEHILQAMRKAEAYDPPLCAIVQSSETEVRKMAAAATQRYQAGKPLSVLDGVPVCVKEHYRVKPYLCRAGTVFLGDEEDKESEATLVVRLRATGAVIIGVSNMHELGIGITGCNPNRHHGTPCNPYQPGHCTGGSSSGCAAAVASGLCPLSFGTDGGGSIRIPSSFCGIVGLKATFGRFSCHGVLPVTYSLGALGPICTSVKDAALSYALIAGPDPAYPIGLDQPKISLTGMFSPDIKQLKLGVFWDFFKVRWMQRTMTS</sequence>
<organism evidence="4 5">
    <name type="scientific">Eptatretus burgeri</name>
    <name type="common">Inshore hagfish</name>
    <dbReference type="NCBI Taxonomy" id="7764"/>
    <lineage>
        <taxon>Eukaryota</taxon>
        <taxon>Metazoa</taxon>
        <taxon>Chordata</taxon>
        <taxon>Craniata</taxon>
        <taxon>Vertebrata</taxon>
        <taxon>Cyclostomata</taxon>
        <taxon>Myxini</taxon>
        <taxon>Myxiniformes</taxon>
        <taxon>Myxinidae</taxon>
        <taxon>Eptatretinae</taxon>
        <taxon>Eptatretus</taxon>
    </lineage>
</organism>
<comment type="similarity">
    <text evidence="1">Belongs to the amidase family.</text>
</comment>
<dbReference type="AlphaFoldDB" id="A0A8C4QWY9"/>
<keyword evidence="2" id="KW-1133">Transmembrane helix</keyword>
<dbReference type="Proteomes" id="UP000694388">
    <property type="component" value="Unplaced"/>
</dbReference>
<dbReference type="GeneTree" id="ENSGT00940000166284"/>
<evidence type="ECO:0000256" key="2">
    <source>
        <dbReference type="SAM" id="Phobius"/>
    </source>
</evidence>
<name>A0A8C4QWY9_EPTBU</name>
<dbReference type="OMA" id="GACRTPY"/>
<reference evidence="4" key="2">
    <citation type="submission" date="2025-09" db="UniProtKB">
        <authorList>
            <consortium name="Ensembl"/>
        </authorList>
    </citation>
    <scope>IDENTIFICATION</scope>
</reference>
<keyword evidence="2" id="KW-0812">Transmembrane</keyword>
<dbReference type="PANTHER" id="PTHR11895">
    <property type="entry name" value="TRANSAMIDASE"/>
    <property type="match status" value="1"/>
</dbReference>
<dbReference type="Ensembl" id="ENSEBUT00000021371.1">
    <property type="protein sequence ID" value="ENSEBUP00000020795.1"/>
    <property type="gene ID" value="ENSEBUG00000012854.1"/>
</dbReference>
<keyword evidence="2" id="KW-0472">Membrane</keyword>
<dbReference type="PROSITE" id="PS00571">
    <property type="entry name" value="AMIDASES"/>
    <property type="match status" value="1"/>
</dbReference>
<keyword evidence="5" id="KW-1185">Reference proteome</keyword>
<protein>
    <recommendedName>
        <fullName evidence="3">Amidase domain-containing protein</fullName>
    </recommendedName>
</protein>
<feature type="domain" description="Amidase" evidence="3">
    <location>
        <begin position="164"/>
        <end position="410"/>
    </location>
</feature>
<dbReference type="SUPFAM" id="SSF75304">
    <property type="entry name" value="Amidase signature (AS) enzymes"/>
    <property type="match status" value="1"/>
</dbReference>
<dbReference type="Pfam" id="PF01425">
    <property type="entry name" value="Amidase"/>
    <property type="match status" value="1"/>
</dbReference>
<dbReference type="InterPro" id="IPR036928">
    <property type="entry name" value="AS_sf"/>
</dbReference>
<evidence type="ECO:0000313" key="5">
    <source>
        <dbReference type="Proteomes" id="UP000694388"/>
    </source>
</evidence>
<dbReference type="InterPro" id="IPR000120">
    <property type="entry name" value="Amidase"/>
</dbReference>
<dbReference type="InterPro" id="IPR020556">
    <property type="entry name" value="Amidase_CS"/>
</dbReference>
<accession>A0A8C4QWY9</accession>
<dbReference type="InterPro" id="IPR023631">
    <property type="entry name" value="Amidase_dom"/>
</dbReference>
<evidence type="ECO:0000259" key="3">
    <source>
        <dbReference type="Pfam" id="PF01425"/>
    </source>
</evidence>
<evidence type="ECO:0000313" key="4">
    <source>
        <dbReference type="Ensembl" id="ENSEBUP00000020795.1"/>
    </source>
</evidence>
<evidence type="ECO:0000256" key="1">
    <source>
        <dbReference type="ARBA" id="ARBA00009199"/>
    </source>
</evidence>
<dbReference type="PANTHER" id="PTHR11895:SF67">
    <property type="entry name" value="AMIDASE DOMAIN-CONTAINING PROTEIN"/>
    <property type="match status" value="1"/>
</dbReference>
<dbReference type="Gene3D" id="3.90.1300.10">
    <property type="entry name" value="Amidase signature (AS) domain"/>
    <property type="match status" value="1"/>
</dbReference>
<feature type="transmembrane region" description="Helical" evidence="2">
    <location>
        <begin position="6"/>
        <end position="26"/>
    </location>
</feature>
<proteinExistence type="inferred from homology"/>
<dbReference type="GO" id="GO:0003824">
    <property type="term" value="F:catalytic activity"/>
    <property type="evidence" value="ECO:0007669"/>
    <property type="project" value="InterPro"/>
</dbReference>
<reference evidence="4" key="1">
    <citation type="submission" date="2025-08" db="UniProtKB">
        <authorList>
            <consortium name="Ensembl"/>
        </authorList>
    </citation>
    <scope>IDENTIFICATION</scope>
</reference>